<dbReference type="Proteomes" id="UP000634136">
    <property type="component" value="Unassembled WGS sequence"/>
</dbReference>
<proteinExistence type="predicted"/>
<comment type="caution">
    <text evidence="1">The sequence shown here is derived from an EMBL/GenBank/DDBJ whole genome shotgun (WGS) entry which is preliminary data.</text>
</comment>
<keyword evidence="2" id="KW-1185">Reference proteome</keyword>
<gene>
    <name evidence="1" type="ORF">G2W53_014427</name>
</gene>
<name>A0A835C450_9FABA</name>
<accession>A0A835C450</accession>
<sequence length="31" mass="3650">MGLMISWKVNHTDLFALHLGIRVDIILEWDL</sequence>
<evidence type="ECO:0000313" key="1">
    <source>
        <dbReference type="EMBL" id="KAF7832094.1"/>
    </source>
</evidence>
<reference evidence="1" key="1">
    <citation type="submission" date="2020-09" db="EMBL/GenBank/DDBJ databases">
        <title>Genome-Enabled Discovery of Anthraquinone Biosynthesis in Senna tora.</title>
        <authorList>
            <person name="Kang S.-H."/>
            <person name="Pandey R.P."/>
            <person name="Lee C.-M."/>
            <person name="Sim J.-S."/>
            <person name="Jeong J.-T."/>
            <person name="Choi B.-S."/>
            <person name="Jung M."/>
            <person name="Ginzburg D."/>
            <person name="Zhao K."/>
            <person name="Won S.Y."/>
            <person name="Oh T.-J."/>
            <person name="Yu Y."/>
            <person name="Kim N.-H."/>
            <person name="Lee O.R."/>
            <person name="Lee T.-H."/>
            <person name="Bashyal P."/>
            <person name="Kim T.-S."/>
            <person name="Lee W.-H."/>
            <person name="Kawkins C."/>
            <person name="Kim C.-K."/>
            <person name="Kim J.S."/>
            <person name="Ahn B.O."/>
            <person name="Rhee S.Y."/>
            <person name="Sohng J.K."/>
        </authorList>
    </citation>
    <scope>NUCLEOTIDE SEQUENCE</scope>
    <source>
        <tissue evidence="1">Leaf</tissue>
    </source>
</reference>
<protein>
    <submittedName>
        <fullName evidence="1">Uncharacterized protein</fullName>
    </submittedName>
</protein>
<evidence type="ECO:0000313" key="2">
    <source>
        <dbReference type="Proteomes" id="UP000634136"/>
    </source>
</evidence>
<organism evidence="1 2">
    <name type="scientific">Senna tora</name>
    <dbReference type="NCBI Taxonomy" id="362788"/>
    <lineage>
        <taxon>Eukaryota</taxon>
        <taxon>Viridiplantae</taxon>
        <taxon>Streptophyta</taxon>
        <taxon>Embryophyta</taxon>
        <taxon>Tracheophyta</taxon>
        <taxon>Spermatophyta</taxon>
        <taxon>Magnoliopsida</taxon>
        <taxon>eudicotyledons</taxon>
        <taxon>Gunneridae</taxon>
        <taxon>Pentapetalae</taxon>
        <taxon>rosids</taxon>
        <taxon>fabids</taxon>
        <taxon>Fabales</taxon>
        <taxon>Fabaceae</taxon>
        <taxon>Caesalpinioideae</taxon>
        <taxon>Cassia clade</taxon>
        <taxon>Senna</taxon>
    </lineage>
</organism>
<dbReference type="AlphaFoldDB" id="A0A835C450"/>
<dbReference type="EMBL" id="JAAIUW010000005">
    <property type="protein sequence ID" value="KAF7832094.1"/>
    <property type="molecule type" value="Genomic_DNA"/>
</dbReference>